<organism evidence="1 2">
    <name type="scientific">Roseburia inulinivorans</name>
    <dbReference type="NCBI Taxonomy" id="360807"/>
    <lineage>
        <taxon>Bacteria</taxon>
        <taxon>Bacillati</taxon>
        <taxon>Bacillota</taxon>
        <taxon>Clostridia</taxon>
        <taxon>Lachnospirales</taxon>
        <taxon>Lachnospiraceae</taxon>
        <taxon>Roseburia</taxon>
    </lineage>
</organism>
<evidence type="ECO:0000313" key="1">
    <source>
        <dbReference type="EMBL" id="RHA87418.1"/>
    </source>
</evidence>
<reference evidence="1 2" key="1">
    <citation type="submission" date="2018-08" db="EMBL/GenBank/DDBJ databases">
        <title>A genome reference for cultivated species of the human gut microbiota.</title>
        <authorList>
            <person name="Zou Y."/>
            <person name="Xue W."/>
            <person name="Luo G."/>
        </authorList>
    </citation>
    <scope>NUCLEOTIDE SEQUENCE [LARGE SCALE GENOMIC DNA]</scope>
    <source>
        <strain evidence="1 2">AM42-1AC</strain>
    </source>
</reference>
<dbReference type="AlphaFoldDB" id="A0A413TRC4"/>
<dbReference type="Proteomes" id="UP000283492">
    <property type="component" value="Unassembled WGS sequence"/>
</dbReference>
<dbReference type="RefSeq" id="WP_118582175.1">
    <property type="nucleotide sequence ID" value="NZ_CABJFX010000020.1"/>
</dbReference>
<proteinExistence type="predicted"/>
<sequence length="61" mass="7083">MSFSVDFSSIRTVRVHKQQFDAIDNKANVVMLTCIEDGRVIPFNRADNEKDKIERLEGNRK</sequence>
<gene>
    <name evidence="1" type="ORF">DW914_11330</name>
</gene>
<name>A0A413TRC4_9FIRM</name>
<dbReference type="EMBL" id="QSFX01000020">
    <property type="protein sequence ID" value="RHA87418.1"/>
    <property type="molecule type" value="Genomic_DNA"/>
</dbReference>
<evidence type="ECO:0000313" key="2">
    <source>
        <dbReference type="Proteomes" id="UP000283492"/>
    </source>
</evidence>
<comment type="caution">
    <text evidence="1">The sequence shown here is derived from an EMBL/GenBank/DDBJ whole genome shotgun (WGS) entry which is preliminary data.</text>
</comment>
<protein>
    <submittedName>
        <fullName evidence="1">Uncharacterized protein</fullName>
    </submittedName>
</protein>
<accession>A0A413TRC4</accession>